<dbReference type="Proteomes" id="UP000515955">
    <property type="component" value="Chromosome"/>
</dbReference>
<organism evidence="2 3">
    <name type="scientific">Sphingomonas rhizophila</name>
    <dbReference type="NCBI Taxonomy" id="2071607"/>
    <lineage>
        <taxon>Bacteria</taxon>
        <taxon>Pseudomonadati</taxon>
        <taxon>Pseudomonadota</taxon>
        <taxon>Alphaproteobacteria</taxon>
        <taxon>Sphingomonadales</taxon>
        <taxon>Sphingomonadaceae</taxon>
        <taxon>Sphingomonas</taxon>
    </lineage>
</organism>
<reference evidence="2 3" key="1">
    <citation type="submission" date="2020-08" db="EMBL/GenBank/DDBJ databases">
        <title>Genome sequence of Sphingomonas rhizophila KACC 19189T.</title>
        <authorList>
            <person name="Hyun D.-W."/>
            <person name="Bae J.-W."/>
        </authorList>
    </citation>
    <scope>NUCLEOTIDE SEQUENCE [LARGE SCALE GENOMIC DNA]</scope>
    <source>
        <strain evidence="2 3">KACC 19189</strain>
    </source>
</reference>
<evidence type="ECO:0000259" key="1">
    <source>
        <dbReference type="Pfam" id="PF14534"/>
    </source>
</evidence>
<dbReference type="AlphaFoldDB" id="A0A7G9S9G9"/>
<accession>A0A7G9S9G9</accession>
<dbReference type="SUPFAM" id="SSF54427">
    <property type="entry name" value="NTF2-like"/>
    <property type="match status" value="1"/>
</dbReference>
<name>A0A7G9S9G9_9SPHN</name>
<dbReference type="InterPro" id="IPR032710">
    <property type="entry name" value="NTF2-like_dom_sf"/>
</dbReference>
<feature type="domain" description="DUF4440" evidence="1">
    <location>
        <begin position="10"/>
        <end position="117"/>
    </location>
</feature>
<dbReference type="RefSeq" id="WP_187541493.1">
    <property type="nucleotide sequence ID" value="NZ_CP060717.1"/>
</dbReference>
<dbReference type="EMBL" id="CP060717">
    <property type="protein sequence ID" value="QNN64494.1"/>
    <property type="molecule type" value="Genomic_DNA"/>
</dbReference>
<dbReference type="Pfam" id="PF14534">
    <property type="entry name" value="DUF4440"/>
    <property type="match status" value="1"/>
</dbReference>
<proteinExistence type="predicted"/>
<dbReference type="InterPro" id="IPR027843">
    <property type="entry name" value="DUF4440"/>
</dbReference>
<protein>
    <submittedName>
        <fullName evidence="2">Nuclear transport factor 2 family protein</fullName>
    </submittedName>
</protein>
<dbReference type="KEGG" id="srhi:H9L12_09220"/>
<sequence>MGAEMVCEAIRELEERWRVALIEKDQETLRQVIHPKFKLVGIRSTGAVAVDFEQWLVALDRMDVANLEVEVTDCVALQHTLVATVVAKWKVRYLGQLIDERVLLTDVWVNEDGRWMVVRRHSSPIPSNVSIDG</sequence>
<evidence type="ECO:0000313" key="3">
    <source>
        <dbReference type="Proteomes" id="UP000515955"/>
    </source>
</evidence>
<keyword evidence="3" id="KW-1185">Reference proteome</keyword>
<dbReference type="Gene3D" id="3.10.450.50">
    <property type="match status" value="1"/>
</dbReference>
<evidence type="ECO:0000313" key="2">
    <source>
        <dbReference type="EMBL" id="QNN64494.1"/>
    </source>
</evidence>
<gene>
    <name evidence="2" type="ORF">H9L12_09220</name>
</gene>